<name>A0A448Z1J8_9STRA</name>
<dbReference type="Proteomes" id="UP000291116">
    <property type="component" value="Unassembled WGS sequence"/>
</dbReference>
<dbReference type="AlphaFoldDB" id="A0A448Z1J8"/>
<keyword evidence="2" id="KW-1185">Reference proteome</keyword>
<dbReference type="EMBL" id="CAACVS010000072">
    <property type="protein sequence ID" value="VEU35921.1"/>
    <property type="molecule type" value="Genomic_DNA"/>
</dbReference>
<protein>
    <submittedName>
        <fullName evidence="1">Uncharacterized protein</fullName>
    </submittedName>
</protein>
<sequence length="160" mass="17534">MVYLDGSSRDFFDARFDRQIQELISDLNLDSANNRRIDLGADNNLRCSLGGSLDRSRYVSGFFLGQGIGTNDGSLNLAPLGLHECGKRISYLGKLVETGISGHGRAEIRSDFRNILFLEERLNLGRFFVPGNQGIVKESSKGGTVACGLCESVEFAFYLG</sequence>
<gene>
    <name evidence="1" type="ORF">PSNMU_V1.4_AUG-EV-PASAV3_0026700</name>
</gene>
<evidence type="ECO:0000313" key="2">
    <source>
        <dbReference type="Proteomes" id="UP000291116"/>
    </source>
</evidence>
<reference evidence="1 2" key="1">
    <citation type="submission" date="2019-01" db="EMBL/GenBank/DDBJ databases">
        <authorList>
            <person name="Ferrante I. M."/>
        </authorList>
    </citation>
    <scope>NUCLEOTIDE SEQUENCE [LARGE SCALE GENOMIC DNA]</scope>
    <source>
        <strain evidence="1 2">B856</strain>
    </source>
</reference>
<evidence type="ECO:0000313" key="1">
    <source>
        <dbReference type="EMBL" id="VEU35921.1"/>
    </source>
</evidence>
<proteinExistence type="predicted"/>
<accession>A0A448Z1J8</accession>
<organism evidence="1 2">
    <name type="scientific">Pseudo-nitzschia multistriata</name>
    <dbReference type="NCBI Taxonomy" id="183589"/>
    <lineage>
        <taxon>Eukaryota</taxon>
        <taxon>Sar</taxon>
        <taxon>Stramenopiles</taxon>
        <taxon>Ochrophyta</taxon>
        <taxon>Bacillariophyta</taxon>
        <taxon>Bacillariophyceae</taxon>
        <taxon>Bacillariophycidae</taxon>
        <taxon>Bacillariales</taxon>
        <taxon>Bacillariaceae</taxon>
        <taxon>Pseudo-nitzschia</taxon>
    </lineage>
</organism>